<dbReference type="InterPro" id="IPR019052">
    <property type="entry name" value="DUF2383"/>
</dbReference>
<keyword evidence="4" id="KW-1185">Reference proteome</keyword>
<proteinExistence type="predicted"/>
<dbReference type="Gene3D" id="1.20.1260.10">
    <property type="match status" value="1"/>
</dbReference>
<evidence type="ECO:0000256" key="1">
    <source>
        <dbReference type="SAM" id="MobiDB-lite"/>
    </source>
</evidence>
<dbReference type="Pfam" id="PF09537">
    <property type="entry name" value="DUF2383"/>
    <property type="match status" value="1"/>
</dbReference>
<dbReference type="EMBL" id="RWJF01000001">
    <property type="protein sequence ID" value="RST30902.1"/>
    <property type="molecule type" value="Genomic_DNA"/>
</dbReference>
<feature type="domain" description="DUF2383" evidence="2">
    <location>
        <begin position="236"/>
        <end position="341"/>
    </location>
</feature>
<gene>
    <name evidence="3" type="ORF">HMF7854_08650</name>
</gene>
<feature type="compositionally biased region" description="Basic and acidic residues" evidence="1">
    <location>
        <begin position="127"/>
        <end position="137"/>
    </location>
</feature>
<sequence>MSFARLLVFLEQRELLFRVVLDVPVVPKIYPAVAQHFEQRPRVRQRELLFNQSFRMDGHQPRPRMLLEQVARYVRQQDALAGFQDIVEEQIDLDRWILVEAEKRSGLDRKRRRRRVRTGENQLNNPTERRLLDPECQRRRRGAVRPRGDTLGLGYVDIPPGSRLERFGRRRLRDHQGSAEQRRRQPTHTTPLCRPRRAADAQAATIFCGARAGEPRCPLQTPLFWRNVMADHDTGTLETLTSTLQDSINGYREAAEHAQDSRLKQVFDKFARDRSEVAGELGAEIRRLGGTPPENGSFLGKTHQVFLDLKSAITGRNDKAIVNEVERGEDYLKEKFEAALNATELAPESRSIIERAYQSVRQGHDQISDLKHGLEV</sequence>
<reference evidence="3 4" key="1">
    <citation type="submission" date="2018-12" db="EMBL/GenBank/DDBJ databases">
        <title>Sphingomonas sp. HMF7854 Genome sequencing and assembly.</title>
        <authorList>
            <person name="Cha I."/>
            <person name="Kang H."/>
            <person name="Kim H."/>
            <person name="Kang J."/>
            <person name="Joh K."/>
        </authorList>
    </citation>
    <scope>NUCLEOTIDE SEQUENCE [LARGE SCALE GENOMIC DNA]</scope>
    <source>
        <strain evidence="3 4">HMF7854</strain>
    </source>
</reference>
<feature type="region of interest" description="Disordered" evidence="1">
    <location>
        <begin position="108"/>
        <end position="155"/>
    </location>
</feature>
<evidence type="ECO:0000313" key="4">
    <source>
        <dbReference type="Proteomes" id="UP000274661"/>
    </source>
</evidence>
<name>A0A429VAN9_9SPHN</name>
<organism evidence="3 4">
    <name type="scientific">Sphingomonas ginkgonis</name>
    <dbReference type="NCBI Taxonomy" id="2315330"/>
    <lineage>
        <taxon>Bacteria</taxon>
        <taxon>Pseudomonadati</taxon>
        <taxon>Pseudomonadota</taxon>
        <taxon>Alphaproteobacteria</taxon>
        <taxon>Sphingomonadales</taxon>
        <taxon>Sphingomonadaceae</taxon>
        <taxon>Sphingomonas</taxon>
    </lineage>
</organism>
<evidence type="ECO:0000313" key="3">
    <source>
        <dbReference type="EMBL" id="RST30902.1"/>
    </source>
</evidence>
<feature type="compositionally biased region" description="Basic and acidic residues" evidence="1">
    <location>
        <begin position="174"/>
        <end position="183"/>
    </location>
</feature>
<dbReference type="InterPro" id="IPR011971">
    <property type="entry name" value="CHP02284"/>
</dbReference>
<dbReference type="Proteomes" id="UP000274661">
    <property type="component" value="Unassembled WGS sequence"/>
</dbReference>
<evidence type="ECO:0000259" key="2">
    <source>
        <dbReference type="Pfam" id="PF09537"/>
    </source>
</evidence>
<dbReference type="AlphaFoldDB" id="A0A429VAN9"/>
<accession>A0A429VAN9</accession>
<comment type="caution">
    <text evidence="3">The sequence shown here is derived from an EMBL/GenBank/DDBJ whole genome shotgun (WGS) entry which is preliminary data.</text>
</comment>
<protein>
    <submittedName>
        <fullName evidence="3">PA2169 family four-helix-bundle protein</fullName>
    </submittedName>
</protein>
<dbReference type="NCBIfam" id="TIGR02284">
    <property type="entry name" value="PA2169 family four-helix-bundle protein"/>
    <property type="match status" value="1"/>
</dbReference>
<dbReference type="InterPro" id="IPR012347">
    <property type="entry name" value="Ferritin-like"/>
</dbReference>
<feature type="region of interest" description="Disordered" evidence="1">
    <location>
        <begin position="168"/>
        <end position="192"/>
    </location>
</feature>